<reference evidence="2 3" key="1">
    <citation type="submission" date="2020-01" db="EMBL/GenBank/DDBJ databases">
        <title>Genome sequencing of strain KACC 21265.</title>
        <authorList>
            <person name="Heo J."/>
            <person name="Kim S.-J."/>
            <person name="Kim J.-S."/>
            <person name="Hong S.-B."/>
            <person name="Kwon S.-W."/>
        </authorList>
    </citation>
    <scope>NUCLEOTIDE SEQUENCE [LARGE SCALE GENOMIC DNA]</scope>
    <source>
        <strain evidence="2 3">KACC 21265</strain>
    </source>
</reference>
<dbReference type="NCBIfam" id="TIGR03359">
    <property type="entry name" value="VI_chp_6"/>
    <property type="match status" value="1"/>
</dbReference>
<dbReference type="AlphaFoldDB" id="A0A857JAD8"/>
<dbReference type="EMBL" id="CP047650">
    <property type="protein sequence ID" value="QHJ00981.1"/>
    <property type="molecule type" value="Genomic_DNA"/>
</dbReference>
<dbReference type="PANTHER" id="PTHR35370">
    <property type="entry name" value="CYTOPLASMIC PROTEIN-RELATED-RELATED"/>
    <property type="match status" value="1"/>
</dbReference>
<dbReference type="PANTHER" id="PTHR35370:SF1">
    <property type="entry name" value="TYPE VI SECRETION SYSTEM COMPONENT TSSF1"/>
    <property type="match status" value="1"/>
</dbReference>
<dbReference type="PIRSF" id="PIRSF028304">
    <property type="entry name" value="UCP028304"/>
    <property type="match status" value="1"/>
</dbReference>
<feature type="compositionally biased region" description="Basic and acidic residues" evidence="1">
    <location>
        <begin position="390"/>
        <end position="406"/>
    </location>
</feature>
<keyword evidence="3" id="KW-1185">Reference proteome</keyword>
<dbReference type="KEGG" id="xyk:GT347_25120"/>
<dbReference type="Proteomes" id="UP000464787">
    <property type="component" value="Chromosome"/>
</dbReference>
<proteinExistence type="predicted"/>
<name>A0A857JAD8_9BURK</name>
<dbReference type="InterPro" id="IPR010272">
    <property type="entry name" value="T6SS_TssF"/>
</dbReference>
<dbReference type="RefSeq" id="WP_160554790.1">
    <property type="nucleotide sequence ID" value="NZ_CP047650.1"/>
</dbReference>
<accession>A0A857JAD8</accession>
<sequence length="622" mass="67808">MDARLLRYYNQELRYLRELGGEFAREFPKIAARLGMEGLEVADPYVERLLEGSAFLAARVQLKLDAEFPRLSHRLLDMVYPAFLAPQPSMLVARVNPVPDANLLKGHLLPRDSVLMGPATSASQTRCEFRTRQDTVLTPVQTSAADLLLNIADLGVSGLALSQRPRSALRVTLQLPAGMSFQQLELDSLRFYMAGQSDVAMKVHELALSAVVGVMAGAPGAPGVPGARRWLPEAEILPVGYAEDEAMLPATPNAMAGTRLLQEYFAFAERFLFIDVKGLRRAFAATPGNQMELVLLLSQGGQGLEGAVTGENFSLNCVPAINLFPKRADRIHINEGEHEFHVVPDRVAPLDYEVYDVLSLTGYDDAGERRFTPLYAPDRGGGRSSAHYTVRREPRLTSESARRDGPRSGYVGSEIFVTLVDPQEAPYADSLRQVAVQIRCTNRDLPVFLPAGGGLGEFTVDAGVPLQSVRIVAGPSRPFSALREGGVAWRLLNLLSLNYLSLLDTEQGSANAALRDLLGRLPQASETSVRRQIEALQNVSAAPVVRRHPGRGPIAFGRGVQVRLQVDELGHAGGSAFLFGAALHHYLSQHVSMNGFVETVLESLSRGEVARWKPRSGSRPVI</sequence>
<evidence type="ECO:0000313" key="3">
    <source>
        <dbReference type="Proteomes" id="UP000464787"/>
    </source>
</evidence>
<feature type="region of interest" description="Disordered" evidence="1">
    <location>
        <begin position="374"/>
        <end position="407"/>
    </location>
</feature>
<evidence type="ECO:0000256" key="1">
    <source>
        <dbReference type="SAM" id="MobiDB-lite"/>
    </source>
</evidence>
<dbReference type="Pfam" id="PF05947">
    <property type="entry name" value="T6SS_TssF"/>
    <property type="match status" value="1"/>
</dbReference>
<protein>
    <submittedName>
        <fullName evidence="2">Type VI secretion system baseplate subunit TssF</fullName>
    </submittedName>
</protein>
<evidence type="ECO:0000313" key="2">
    <source>
        <dbReference type="EMBL" id="QHJ00981.1"/>
    </source>
</evidence>
<organism evidence="2 3">
    <name type="scientific">Xylophilus rhododendri</name>
    <dbReference type="NCBI Taxonomy" id="2697032"/>
    <lineage>
        <taxon>Bacteria</taxon>
        <taxon>Pseudomonadati</taxon>
        <taxon>Pseudomonadota</taxon>
        <taxon>Betaproteobacteria</taxon>
        <taxon>Burkholderiales</taxon>
        <taxon>Xylophilus</taxon>
    </lineage>
</organism>
<gene>
    <name evidence="2" type="primary">tssF</name>
    <name evidence="2" type="ORF">GT347_25120</name>
</gene>